<dbReference type="InterPro" id="IPR008136">
    <property type="entry name" value="CinA_C"/>
</dbReference>
<evidence type="ECO:0000313" key="2">
    <source>
        <dbReference type="EMBL" id="RPH30147.1"/>
    </source>
</evidence>
<dbReference type="OrthoDB" id="9801454at2"/>
<dbReference type="SUPFAM" id="SSF142433">
    <property type="entry name" value="CinA-like"/>
    <property type="match status" value="1"/>
</dbReference>
<proteinExistence type="predicted"/>
<dbReference type="Proteomes" id="UP000268615">
    <property type="component" value="Unassembled WGS sequence"/>
</dbReference>
<dbReference type="NCBIfam" id="NF002972">
    <property type="entry name" value="PRK03657.1"/>
    <property type="match status" value="1"/>
</dbReference>
<dbReference type="Pfam" id="PF02464">
    <property type="entry name" value="CinA"/>
    <property type="match status" value="1"/>
</dbReference>
<evidence type="ECO:0000313" key="3">
    <source>
        <dbReference type="Proteomes" id="UP000268615"/>
    </source>
</evidence>
<gene>
    <name evidence="2" type="ORF">EHN07_03270</name>
</gene>
<dbReference type="GO" id="GO:0016853">
    <property type="term" value="F:isomerase activity"/>
    <property type="evidence" value="ECO:0007669"/>
    <property type="project" value="UniProtKB-KW"/>
</dbReference>
<organism evidence="2 3">
    <name type="scientific">Buttiauxella warmboldiae</name>
    <dbReference type="NCBI Taxonomy" id="82993"/>
    <lineage>
        <taxon>Bacteria</taxon>
        <taxon>Pseudomonadati</taxon>
        <taxon>Pseudomonadota</taxon>
        <taxon>Gammaproteobacteria</taxon>
        <taxon>Enterobacterales</taxon>
        <taxon>Enterobacteriaceae</taxon>
        <taxon>Buttiauxella</taxon>
    </lineage>
</organism>
<sequence>MVKPSPSIASQLGQLLIARKISLSTAESCTGGLIASTLCAADDTPLFYAGGFVTFNDQAKTAILGVRPATLEKHTAVSRRAVEEMVTGARLRSGADVSVAVSGYAGPEGGTDGTPAGTVWFAWQMTGAETMVKSTCFTGDAQAVICQATDYALAGVQQLIEQSNK</sequence>
<dbReference type="RefSeq" id="WP_124022774.1">
    <property type="nucleotide sequence ID" value="NZ_RPOH01000010.1"/>
</dbReference>
<name>A0A3N5DRH4_9ENTR</name>
<dbReference type="InterPro" id="IPR036653">
    <property type="entry name" value="CinA-like_C"/>
</dbReference>
<keyword evidence="3" id="KW-1185">Reference proteome</keyword>
<accession>A0A3N5DRH4</accession>
<dbReference type="EMBL" id="RPOH01000010">
    <property type="protein sequence ID" value="RPH30147.1"/>
    <property type="molecule type" value="Genomic_DNA"/>
</dbReference>
<protein>
    <submittedName>
        <fullName evidence="2">2-oxo-tetronate isomerase</fullName>
    </submittedName>
</protein>
<reference evidence="2 3" key="1">
    <citation type="submission" date="2018-11" db="EMBL/GenBank/DDBJ databases">
        <title>Draft genome sequence of Buttiauxella warmboldiae CCUG 35512.</title>
        <authorList>
            <person name="Salva-Serra F."/>
            <person name="Marathe N."/>
            <person name="Moore E."/>
            <person name="Svensson L."/>
            <person name="Engstrom-Jakobsson H."/>
        </authorList>
    </citation>
    <scope>NUCLEOTIDE SEQUENCE [LARGE SCALE GENOMIC DNA]</scope>
    <source>
        <strain evidence="2 3">CCUG 35512</strain>
    </source>
</reference>
<keyword evidence="2" id="KW-0413">Isomerase</keyword>
<dbReference type="AlphaFoldDB" id="A0A3N5DRH4"/>
<dbReference type="NCBIfam" id="TIGR00199">
    <property type="entry name" value="PncC_domain"/>
    <property type="match status" value="1"/>
</dbReference>
<comment type="caution">
    <text evidence="2">The sequence shown here is derived from an EMBL/GenBank/DDBJ whole genome shotgun (WGS) entry which is preliminary data.</text>
</comment>
<dbReference type="Gene3D" id="3.90.950.20">
    <property type="entry name" value="CinA-like"/>
    <property type="match status" value="1"/>
</dbReference>
<feature type="domain" description="CinA C-terminal" evidence="1">
    <location>
        <begin position="7"/>
        <end position="159"/>
    </location>
</feature>
<evidence type="ECO:0000259" key="1">
    <source>
        <dbReference type="Pfam" id="PF02464"/>
    </source>
</evidence>